<dbReference type="GO" id="GO:0016646">
    <property type="term" value="F:oxidoreductase activity, acting on the CH-NH group of donors, NAD or NADP as acceptor"/>
    <property type="evidence" value="ECO:0007669"/>
    <property type="project" value="TreeGrafter"/>
</dbReference>
<dbReference type="InterPro" id="IPR051606">
    <property type="entry name" value="Polyketide_Oxido-like"/>
</dbReference>
<accession>M3BCT3</accession>
<dbReference type="Pfam" id="PF13460">
    <property type="entry name" value="NAD_binding_10"/>
    <property type="match status" value="1"/>
</dbReference>
<evidence type="ECO:0000313" key="2">
    <source>
        <dbReference type="EMBL" id="EME87087.1"/>
    </source>
</evidence>
<dbReference type="STRING" id="383855.M3BCT3"/>
<dbReference type="RefSeq" id="XP_007924134.1">
    <property type="nucleotide sequence ID" value="XM_007925943.1"/>
</dbReference>
<dbReference type="HOGENOM" id="CLU_066059_0_0_1"/>
<evidence type="ECO:0000259" key="1">
    <source>
        <dbReference type="Pfam" id="PF13460"/>
    </source>
</evidence>
<dbReference type="OrthoDB" id="10254221at2759"/>
<dbReference type="SUPFAM" id="SSF51735">
    <property type="entry name" value="NAD(P)-binding Rossmann-fold domains"/>
    <property type="match status" value="1"/>
</dbReference>
<name>M3BCT3_PSEFD</name>
<gene>
    <name evidence="2" type="ORF">MYCFIDRAFT_187035</name>
</gene>
<dbReference type="GeneID" id="19334893"/>
<reference evidence="2 3" key="1">
    <citation type="journal article" date="2012" name="PLoS Pathog.">
        <title>Diverse lifestyles and strategies of plant pathogenesis encoded in the genomes of eighteen Dothideomycetes fungi.</title>
        <authorList>
            <person name="Ohm R.A."/>
            <person name="Feau N."/>
            <person name="Henrissat B."/>
            <person name="Schoch C.L."/>
            <person name="Horwitz B.A."/>
            <person name="Barry K.W."/>
            <person name="Condon B.J."/>
            <person name="Copeland A.C."/>
            <person name="Dhillon B."/>
            <person name="Glaser F."/>
            <person name="Hesse C.N."/>
            <person name="Kosti I."/>
            <person name="LaButti K."/>
            <person name="Lindquist E.A."/>
            <person name="Lucas S."/>
            <person name="Salamov A.A."/>
            <person name="Bradshaw R.E."/>
            <person name="Ciuffetti L."/>
            <person name="Hamelin R.C."/>
            <person name="Kema G.H.J."/>
            <person name="Lawrence C."/>
            <person name="Scott J.A."/>
            <person name="Spatafora J.W."/>
            <person name="Turgeon B.G."/>
            <person name="de Wit P.J.G.M."/>
            <person name="Zhong S."/>
            <person name="Goodwin S.B."/>
            <person name="Grigoriev I.V."/>
        </authorList>
    </citation>
    <scope>NUCLEOTIDE SEQUENCE [LARGE SCALE GENOMIC DNA]</scope>
    <source>
        <strain evidence="2 3">CIRAD86</strain>
    </source>
</reference>
<dbReference type="eggNOG" id="ENOG502SP03">
    <property type="taxonomic scope" value="Eukaryota"/>
</dbReference>
<evidence type="ECO:0000313" key="3">
    <source>
        <dbReference type="Proteomes" id="UP000016932"/>
    </source>
</evidence>
<dbReference type="VEuPathDB" id="FungiDB:MYCFIDRAFT_187035"/>
<dbReference type="EMBL" id="KB446556">
    <property type="protein sequence ID" value="EME87087.1"/>
    <property type="molecule type" value="Genomic_DNA"/>
</dbReference>
<keyword evidence="3" id="KW-1185">Reference proteome</keyword>
<dbReference type="KEGG" id="pfj:MYCFIDRAFT_187035"/>
<proteinExistence type="predicted"/>
<dbReference type="Gene3D" id="3.40.50.720">
    <property type="entry name" value="NAD(P)-binding Rossmann-like Domain"/>
    <property type="match status" value="1"/>
</dbReference>
<dbReference type="Proteomes" id="UP000016932">
    <property type="component" value="Unassembled WGS sequence"/>
</dbReference>
<dbReference type="PANTHER" id="PTHR43355:SF7">
    <property type="entry name" value="NAD(P)-BINDING DOMAIN-CONTAINING PROTEIN"/>
    <property type="match status" value="1"/>
</dbReference>
<sequence>MRVLLLGATGNVGSRLLPALKAHGHEAVLFVRSPEKLSREAKAHTTTIVQGSATDRDAIKTAILSNDCDAVVNAAGLAPMLGQSGDLPTIFAAVMQATIEAGDQRGRPLRCWFMSGFASKLAWSLFCANRMDPRSEVIDYSARAGTGAENLVAGTDFPPAWSKTLQWVPLVGTYLNILAQMQNYFTSLEDVADFIAKDLHGGMESVLVGKRVAVKMKARSA</sequence>
<organism evidence="2 3">
    <name type="scientific">Pseudocercospora fijiensis (strain CIRAD86)</name>
    <name type="common">Black leaf streak disease fungus</name>
    <name type="synonym">Mycosphaerella fijiensis</name>
    <dbReference type="NCBI Taxonomy" id="383855"/>
    <lineage>
        <taxon>Eukaryota</taxon>
        <taxon>Fungi</taxon>
        <taxon>Dikarya</taxon>
        <taxon>Ascomycota</taxon>
        <taxon>Pezizomycotina</taxon>
        <taxon>Dothideomycetes</taxon>
        <taxon>Dothideomycetidae</taxon>
        <taxon>Mycosphaerellales</taxon>
        <taxon>Mycosphaerellaceae</taxon>
        <taxon>Pseudocercospora</taxon>
    </lineage>
</organism>
<feature type="domain" description="NAD(P)-binding" evidence="1">
    <location>
        <begin position="7"/>
        <end position="105"/>
    </location>
</feature>
<dbReference type="InterPro" id="IPR016040">
    <property type="entry name" value="NAD(P)-bd_dom"/>
</dbReference>
<dbReference type="InterPro" id="IPR036291">
    <property type="entry name" value="NAD(P)-bd_dom_sf"/>
</dbReference>
<protein>
    <recommendedName>
        <fullName evidence="1">NAD(P)-binding domain-containing protein</fullName>
    </recommendedName>
</protein>
<dbReference type="AlphaFoldDB" id="M3BCT3"/>
<dbReference type="PANTHER" id="PTHR43355">
    <property type="entry name" value="FLAVIN REDUCTASE (NADPH)"/>
    <property type="match status" value="1"/>
</dbReference>